<dbReference type="STRING" id="589924.Ferp_2017"/>
<dbReference type="PROSITE" id="PS00374">
    <property type="entry name" value="MGMT"/>
    <property type="match status" value="1"/>
</dbReference>
<evidence type="ECO:0000256" key="6">
    <source>
        <dbReference type="ARBA" id="ARBA00022763"/>
    </source>
</evidence>
<dbReference type="SUPFAM" id="SSF46767">
    <property type="entry name" value="Methylated DNA-protein cysteine methyltransferase, C-terminal domain"/>
    <property type="match status" value="1"/>
</dbReference>
<dbReference type="Pfam" id="PF01035">
    <property type="entry name" value="DNA_binding_1"/>
    <property type="match status" value="1"/>
</dbReference>
<evidence type="ECO:0000256" key="5">
    <source>
        <dbReference type="ARBA" id="ARBA00022679"/>
    </source>
</evidence>
<evidence type="ECO:0000256" key="7">
    <source>
        <dbReference type="ARBA" id="ARBA00023204"/>
    </source>
</evidence>
<evidence type="ECO:0000256" key="4">
    <source>
        <dbReference type="ARBA" id="ARBA00022603"/>
    </source>
</evidence>
<evidence type="ECO:0000313" key="11">
    <source>
        <dbReference type="Proteomes" id="UP000002613"/>
    </source>
</evidence>
<feature type="domain" description="Methylated-DNA-[protein]-cysteine S-methyltransferase DNA binding" evidence="9">
    <location>
        <begin position="73"/>
        <end position="150"/>
    </location>
</feature>
<dbReference type="InterPro" id="IPR036217">
    <property type="entry name" value="MethylDNA_cys_MeTrfase_DNAb"/>
</dbReference>
<dbReference type="GO" id="GO:0006281">
    <property type="term" value="P:DNA repair"/>
    <property type="evidence" value="ECO:0007669"/>
    <property type="project" value="UniProtKB-KW"/>
</dbReference>
<dbReference type="EC" id="2.1.1.63" evidence="3"/>
<organism evidence="10 11">
    <name type="scientific">Ferroglobus placidus (strain DSM 10642 / AEDII12DO)</name>
    <dbReference type="NCBI Taxonomy" id="589924"/>
    <lineage>
        <taxon>Archaea</taxon>
        <taxon>Methanobacteriati</taxon>
        <taxon>Methanobacteriota</taxon>
        <taxon>Archaeoglobi</taxon>
        <taxon>Archaeoglobales</taxon>
        <taxon>Archaeoglobaceae</taxon>
        <taxon>Ferroglobus</taxon>
    </lineage>
</organism>
<evidence type="ECO:0000256" key="8">
    <source>
        <dbReference type="ARBA" id="ARBA00049348"/>
    </source>
</evidence>
<dbReference type="PANTHER" id="PTHR10815">
    <property type="entry name" value="METHYLATED-DNA--PROTEIN-CYSTEINE METHYLTRANSFERASE"/>
    <property type="match status" value="1"/>
</dbReference>
<evidence type="ECO:0000313" key="10">
    <source>
        <dbReference type="EMBL" id="ADC66154.1"/>
    </source>
</evidence>
<evidence type="ECO:0000256" key="2">
    <source>
        <dbReference type="ARBA" id="ARBA00008711"/>
    </source>
</evidence>
<keyword evidence="11" id="KW-1185">Reference proteome</keyword>
<sequence>MPRRITEIVFVDWNPNFYAALSGKVIEFSAFTSKKLESSYESDLAEKLEKKLERYFSGKRVSFDEFKVSYPSEFSKRVLEEVRKIEYGKVCSYSDLAEKLGTSPRAVGVALKMNRVPVIVPCHRVVAKNGLGGYSHGVNLKLKLLKLEGVECACLSGRGSL</sequence>
<dbReference type="FunFam" id="1.10.10.10:FF:000214">
    <property type="entry name" value="Methylated-DNA--protein-cysteine methyltransferase"/>
    <property type="match status" value="1"/>
</dbReference>
<dbReference type="AlphaFoldDB" id="D3S091"/>
<protein>
    <recommendedName>
        <fullName evidence="3">methylated-DNA--[protein]-cysteine S-methyltransferase</fullName>
        <ecNumber evidence="3">2.1.1.63</ecNumber>
    </recommendedName>
</protein>
<evidence type="ECO:0000256" key="3">
    <source>
        <dbReference type="ARBA" id="ARBA00011918"/>
    </source>
</evidence>
<comment type="similarity">
    <text evidence="2">Belongs to the MGMT family.</text>
</comment>
<dbReference type="KEGG" id="fpl:Ferp_2017"/>
<dbReference type="InterPro" id="IPR014048">
    <property type="entry name" value="MethylDNA_cys_MeTrfase_DNA-bd"/>
</dbReference>
<dbReference type="CDD" id="cd06445">
    <property type="entry name" value="ATase"/>
    <property type="match status" value="1"/>
</dbReference>
<dbReference type="PANTHER" id="PTHR10815:SF13">
    <property type="entry name" value="METHYLATED-DNA--PROTEIN-CYSTEINE METHYLTRANSFERASE"/>
    <property type="match status" value="1"/>
</dbReference>
<dbReference type="InterPro" id="IPR001497">
    <property type="entry name" value="MethylDNA_cys_MeTrfase_AS"/>
</dbReference>
<evidence type="ECO:0000256" key="1">
    <source>
        <dbReference type="ARBA" id="ARBA00001286"/>
    </source>
</evidence>
<keyword evidence="5 10" id="KW-0808">Transferase</keyword>
<dbReference type="HOGENOM" id="CLU_000445_52_2_2"/>
<dbReference type="PaxDb" id="589924-Ferp_2017"/>
<proteinExistence type="inferred from homology"/>
<reference evidence="10 11" key="2">
    <citation type="journal article" date="2011" name="Stand. Genomic Sci.">
        <title>Complete genome sequence of Ferroglobus placidus AEDII12DO.</title>
        <authorList>
            <person name="Anderson I."/>
            <person name="Risso C."/>
            <person name="Holmes D."/>
            <person name="Lucas S."/>
            <person name="Copeland A."/>
            <person name="Lapidus A."/>
            <person name="Cheng J.F."/>
            <person name="Bruce D."/>
            <person name="Goodwin L."/>
            <person name="Pitluck S."/>
            <person name="Saunders E."/>
            <person name="Brettin T."/>
            <person name="Detter J.C."/>
            <person name="Han C."/>
            <person name="Tapia R."/>
            <person name="Larimer F."/>
            <person name="Land M."/>
            <person name="Hauser L."/>
            <person name="Woyke T."/>
            <person name="Lovley D."/>
            <person name="Kyrpides N."/>
            <person name="Ivanova N."/>
        </authorList>
    </citation>
    <scope>NUCLEOTIDE SEQUENCE [LARGE SCALE GENOMIC DNA]</scope>
    <source>
        <strain evidence="11">DSM 10642 / AEDII12DO</strain>
    </source>
</reference>
<dbReference type="Gene3D" id="1.10.10.10">
    <property type="entry name" value="Winged helix-like DNA-binding domain superfamily/Winged helix DNA-binding domain"/>
    <property type="match status" value="1"/>
</dbReference>
<gene>
    <name evidence="10" type="ordered locus">Ferp_2017</name>
</gene>
<dbReference type="GO" id="GO:0032259">
    <property type="term" value="P:methylation"/>
    <property type="evidence" value="ECO:0007669"/>
    <property type="project" value="UniProtKB-KW"/>
</dbReference>
<keyword evidence="6" id="KW-0227">DNA damage</keyword>
<dbReference type="EMBL" id="CP001899">
    <property type="protein sequence ID" value="ADC66154.1"/>
    <property type="molecule type" value="Genomic_DNA"/>
</dbReference>
<dbReference type="NCBIfam" id="TIGR00589">
    <property type="entry name" value="ogt"/>
    <property type="match status" value="1"/>
</dbReference>
<keyword evidence="7" id="KW-0234">DNA repair</keyword>
<name>D3S091_FERPA</name>
<comment type="catalytic activity">
    <reaction evidence="1">
        <text>a 4-O-methyl-thymidine in DNA + L-cysteinyl-[protein] = a thymidine in DNA + S-methyl-L-cysteinyl-[protein]</text>
        <dbReference type="Rhea" id="RHEA:53428"/>
        <dbReference type="Rhea" id="RHEA-COMP:10131"/>
        <dbReference type="Rhea" id="RHEA-COMP:10132"/>
        <dbReference type="Rhea" id="RHEA-COMP:13555"/>
        <dbReference type="Rhea" id="RHEA-COMP:13556"/>
        <dbReference type="ChEBI" id="CHEBI:29950"/>
        <dbReference type="ChEBI" id="CHEBI:82612"/>
        <dbReference type="ChEBI" id="CHEBI:137386"/>
        <dbReference type="ChEBI" id="CHEBI:137387"/>
        <dbReference type="EC" id="2.1.1.63"/>
    </reaction>
</comment>
<dbReference type="Proteomes" id="UP000002613">
    <property type="component" value="Chromosome"/>
</dbReference>
<keyword evidence="4 10" id="KW-0489">Methyltransferase</keyword>
<accession>D3S091</accession>
<dbReference type="GO" id="GO:0003908">
    <property type="term" value="F:methylated-DNA-[protein]-cysteine S-methyltransferase activity"/>
    <property type="evidence" value="ECO:0007669"/>
    <property type="project" value="UniProtKB-EC"/>
</dbReference>
<reference evidence="11" key="1">
    <citation type="submission" date="2010-02" db="EMBL/GenBank/DDBJ databases">
        <title>Complete sequence of Ferroglobus placidus DSM 10642.</title>
        <authorList>
            <consortium name="US DOE Joint Genome Institute"/>
            <person name="Lucas S."/>
            <person name="Copeland A."/>
            <person name="Lapidus A."/>
            <person name="Cheng J.-F."/>
            <person name="Bruce D."/>
            <person name="Goodwin L."/>
            <person name="Pitluck S."/>
            <person name="Saunders E."/>
            <person name="Brettin T."/>
            <person name="Detter J.C."/>
            <person name="Han C."/>
            <person name="Tapia R."/>
            <person name="Larimer F."/>
            <person name="Land M."/>
            <person name="Hauser L."/>
            <person name="Kyrpides N."/>
            <person name="Ivanova N."/>
            <person name="Holmes D."/>
            <person name="Lovley D."/>
            <person name="Kyrpides N."/>
            <person name="Anderson I.J."/>
            <person name="Woyke T."/>
        </authorList>
    </citation>
    <scope>NUCLEOTIDE SEQUENCE [LARGE SCALE GENOMIC DNA]</scope>
    <source>
        <strain evidence="11">DSM 10642 / AEDII12DO</strain>
    </source>
</reference>
<dbReference type="eggNOG" id="arCOG02724">
    <property type="taxonomic scope" value="Archaea"/>
</dbReference>
<evidence type="ECO:0000259" key="9">
    <source>
        <dbReference type="Pfam" id="PF01035"/>
    </source>
</evidence>
<dbReference type="InterPro" id="IPR036388">
    <property type="entry name" value="WH-like_DNA-bd_sf"/>
</dbReference>
<comment type="catalytic activity">
    <reaction evidence="8">
        <text>a 6-O-methyl-2'-deoxyguanosine in DNA + L-cysteinyl-[protein] = S-methyl-L-cysteinyl-[protein] + a 2'-deoxyguanosine in DNA</text>
        <dbReference type="Rhea" id="RHEA:24000"/>
        <dbReference type="Rhea" id="RHEA-COMP:10131"/>
        <dbReference type="Rhea" id="RHEA-COMP:10132"/>
        <dbReference type="Rhea" id="RHEA-COMP:11367"/>
        <dbReference type="Rhea" id="RHEA-COMP:11368"/>
        <dbReference type="ChEBI" id="CHEBI:29950"/>
        <dbReference type="ChEBI" id="CHEBI:82612"/>
        <dbReference type="ChEBI" id="CHEBI:85445"/>
        <dbReference type="ChEBI" id="CHEBI:85448"/>
        <dbReference type="EC" id="2.1.1.63"/>
    </reaction>
</comment>